<accession>Q5BY65</accession>
<protein>
    <submittedName>
        <fullName evidence="2">Uncharacterized protein</fullName>
    </submittedName>
</protein>
<dbReference type="EMBL" id="AY811771">
    <property type="protein sequence ID" value="AAX27660.1"/>
    <property type="molecule type" value="mRNA"/>
</dbReference>
<feature type="compositionally biased region" description="Basic and acidic residues" evidence="1">
    <location>
        <begin position="32"/>
        <end position="41"/>
    </location>
</feature>
<organism evidence="2">
    <name type="scientific">Schistosoma japonicum</name>
    <name type="common">Blood fluke</name>
    <dbReference type="NCBI Taxonomy" id="6182"/>
    <lineage>
        <taxon>Eukaryota</taxon>
        <taxon>Metazoa</taxon>
        <taxon>Spiralia</taxon>
        <taxon>Lophotrochozoa</taxon>
        <taxon>Platyhelminthes</taxon>
        <taxon>Trematoda</taxon>
        <taxon>Digenea</taxon>
        <taxon>Strigeidida</taxon>
        <taxon>Schistosomatoidea</taxon>
        <taxon>Schistosomatidae</taxon>
        <taxon>Schistosoma</taxon>
    </lineage>
</organism>
<evidence type="ECO:0000313" key="2">
    <source>
        <dbReference type="EMBL" id="AAX27660.1"/>
    </source>
</evidence>
<feature type="compositionally biased region" description="Basic residues" evidence="1">
    <location>
        <begin position="20"/>
        <end position="31"/>
    </location>
</feature>
<evidence type="ECO:0000256" key="1">
    <source>
        <dbReference type="SAM" id="MobiDB-lite"/>
    </source>
</evidence>
<feature type="region of interest" description="Disordered" evidence="1">
    <location>
        <begin position="1"/>
        <end position="41"/>
    </location>
</feature>
<sequence length="41" mass="5056">MSMKNPFGDDQIDMFEDHTHRQRQQPRRKQIAHLDREIVLH</sequence>
<reference evidence="2" key="1">
    <citation type="submission" date="2005-03" db="EMBL/GenBank/DDBJ databases">
        <authorList>
            <person name="Han Z."/>
        </authorList>
    </citation>
    <scope>NUCLEOTIDE SEQUENCE</scope>
</reference>
<name>Q5BY65_SCHJA</name>
<dbReference type="AlphaFoldDB" id="Q5BY65"/>
<proteinExistence type="evidence at transcript level"/>
<reference evidence="2" key="2">
    <citation type="journal article" date="2006" name="PLoS Pathog.">
        <title>New perspectives on host-parasite interplay by comparative transcriptomic and proteomic analyses of Schistosoma japonicum.</title>
        <authorList>
            <person name="Liu F."/>
            <person name="Lu J."/>
            <person name="Hu W."/>
            <person name="Wang S.Y."/>
            <person name="Cui S.J."/>
            <person name="Chi M."/>
            <person name="Yan Q."/>
            <person name="Wang X.R."/>
            <person name="Song H.D."/>
            <person name="Xu X.N."/>
            <person name="Wang J.J."/>
            <person name="Zhang X.L."/>
            <person name="Zhang X."/>
            <person name="Wang Z.Q."/>
            <person name="Xue C.L."/>
            <person name="Brindley P.J."/>
            <person name="McManus D.P."/>
            <person name="Yang P.Y."/>
            <person name="Feng Z."/>
            <person name="Chen Z."/>
            <person name="Han Z.G."/>
        </authorList>
    </citation>
    <scope>NUCLEOTIDE SEQUENCE</scope>
</reference>